<dbReference type="Pfam" id="PF00326">
    <property type="entry name" value="Peptidase_S9"/>
    <property type="match status" value="1"/>
</dbReference>
<evidence type="ECO:0000256" key="1">
    <source>
        <dbReference type="ARBA" id="ARBA00000721"/>
    </source>
</evidence>
<evidence type="ECO:0000256" key="2">
    <source>
        <dbReference type="ARBA" id="ARBA00004496"/>
    </source>
</evidence>
<evidence type="ECO:0000256" key="7">
    <source>
        <dbReference type="ARBA" id="ARBA00022801"/>
    </source>
</evidence>
<organism evidence="11 12">
    <name type="scientific">Cerrena zonata</name>
    <dbReference type="NCBI Taxonomy" id="2478898"/>
    <lineage>
        <taxon>Eukaryota</taxon>
        <taxon>Fungi</taxon>
        <taxon>Dikarya</taxon>
        <taxon>Basidiomycota</taxon>
        <taxon>Agaricomycotina</taxon>
        <taxon>Agaricomycetes</taxon>
        <taxon>Polyporales</taxon>
        <taxon>Cerrenaceae</taxon>
        <taxon>Cerrena</taxon>
    </lineage>
</organism>
<evidence type="ECO:0000256" key="5">
    <source>
        <dbReference type="ARBA" id="ARBA00012917"/>
    </source>
</evidence>
<comment type="subcellular location">
    <subcellularLocation>
        <location evidence="2">Cytoplasm</location>
    </subcellularLocation>
</comment>
<evidence type="ECO:0000259" key="9">
    <source>
        <dbReference type="Pfam" id="PF00326"/>
    </source>
</evidence>
<keyword evidence="7" id="KW-0378">Hydrolase</keyword>
<keyword evidence="6" id="KW-0963">Cytoplasm</keyword>
<comment type="subunit">
    <text evidence="4">Homotetramer.</text>
</comment>
<dbReference type="Proteomes" id="UP001385951">
    <property type="component" value="Unassembled WGS sequence"/>
</dbReference>
<dbReference type="SUPFAM" id="SSF53474">
    <property type="entry name" value="alpha/beta-Hydrolases"/>
    <property type="match status" value="1"/>
</dbReference>
<evidence type="ECO:0000313" key="11">
    <source>
        <dbReference type="EMBL" id="KAK7684467.1"/>
    </source>
</evidence>
<dbReference type="InterPro" id="IPR029058">
    <property type="entry name" value="AB_hydrolase_fold"/>
</dbReference>
<dbReference type="SUPFAM" id="SSF82171">
    <property type="entry name" value="DPP6 N-terminal domain-like"/>
    <property type="match status" value="1"/>
</dbReference>
<dbReference type="PANTHER" id="PTHR42776">
    <property type="entry name" value="SERINE PEPTIDASE S9 FAMILY MEMBER"/>
    <property type="match status" value="1"/>
</dbReference>
<evidence type="ECO:0000259" key="10">
    <source>
        <dbReference type="Pfam" id="PF19283"/>
    </source>
</evidence>
<keyword evidence="12" id="KW-1185">Reference proteome</keyword>
<sequence length="716" mass="78768">MTAKSDSEWIDDVSVSTIYRELSRIPSFTHAQFQASNVFRVGSTTDDHARNTRRKNTQTCVINGDDIIASLPIDSGDVVKSTISPSRKHVATLREIQDSSIGSGKKQIVEVWERDKLVTSFDASKFHGTFYGDDVFLALSFSPSEDALIYIAEINPGARDRKEGSPLAKYQFTPSLGEGYAGKKQPGIFLFTWNPTDTTAKPTVKLLQPIDPPSQPTLFTQAVFVTDRRIFAIGYEYTPDHRLLGIKFCTNRLAGLWEFIIPEVSAEEEILRCRAVKRTQASLSVRCPRVHFVDGNPSSLVWISNPVGGPHASCSTVHVCDLKTDLWAEKVLVESVSNPQSDTFPGIFTTTLPTEPFIVYNNETFLVTGSAWRSRTTILLISLDTGKVNNLTPFEDVYCCSWNVLGTDGHNQLIAVRSSPTSPPELVVGQVLNISDVQWKQIVQPQLTDSLRSRLDSLKTTVIPIPDRQPIETIVLGPKDASLQPCITIPHGGPHSAMSTTFSAIYATLALEGYTISMPLYTGSIGFGDTAVRKLLGKIGGLDVEDCIETVKYLAKLGLTELGPGKQFISGGSHGGFLTAHLIGRYPDIFSAGVLRNPVISLGELSISDIPDWYYEESGVEFLSDTLMTPELYTKLYQMSPIAHVDNVRCPVLLCMGEVDLRVAPTQALTYFHALKGRKKDVTMICFKEDAHGLESVEASAVCADAILALFNRYRK</sequence>
<proteinExistence type="inferred from homology"/>
<dbReference type="InterPro" id="IPR045550">
    <property type="entry name" value="AARE_N"/>
</dbReference>
<dbReference type="GO" id="GO:0008242">
    <property type="term" value="F:omega peptidase activity"/>
    <property type="evidence" value="ECO:0007669"/>
    <property type="project" value="UniProtKB-EC"/>
</dbReference>
<protein>
    <recommendedName>
        <fullName evidence="5">acylaminoacyl-peptidase</fullName>
        <ecNumber evidence="5">3.4.19.1</ecNumber>
    </recommendedName>
    <alternativeName>
        <fullName evidence="8">Dipeptidyl-peptidase V</fullName>
    </alternativeName>
</protein>
<evidence type="ECO:0000256" key="4">
    <source>
        <dbReference type="ARBA" id="ARBA00011881"/>
    </source>
</evidence>
<dbReference type="InterPro" id="IPR001375">
    <property type="entry name" value="Peptidase_S9_cat"/>
</dbReference>
<dbReference type="GO" id="GO:0006508">
    <property type="term" value="P:proteolysis"/>
    <property type="evidence" value="ECO:0007669"/>
    <property type="project" value="InterPro"/>
</dbReference>
<dbReference type="EMBL" id="JASBNA010000025">
    <property type="protein sequence ID" value="KAK7684467.1"/>
    <property type="molecule type" value="Genomic_DNA"/>
</dbReference>
<name>A0AAW0FYR6_9APHY</name>
<evidence type="ECO:0000256" key="8">
    <source>
        <dbReference type="ARBA" id="ARBA00032829"/>
    </source>
</evidence>
<dbReference type="EC" id="3.4.19.1" evidence="5"/>
<dbReference type="PANTHER" id="PTHR42776:SF4">
    <property type="entry name" value="ACYLAMINO-ACID-RELEASING ENZYME"/>
    <property type="match status" value="1"/>
</dbReference>
<feature type="domain" description="Acylamino-acid-releasing enzyme N-terminal" evidence="10">
    <location>
        <begin position="16"/>
        <end position="445"/>
    </location>
</feature>
<dbReference type="Gene3D" id="3.40.50.1820">
    <property type="entry name" value="alpha/beta hydrolase"/>
    <property type="match status" value="1"/>
</dbReference>
<evidence type="ECO:0000313" key="12">
    <source>
        <dbReference type="Proteomes" id="UP001385951"/>
    </source>
</evidence>
<accession>A0AAW0FYR6</accession>
<reference evidence="11 12" key="1">
    <citation type="submission" date="2022-09" db="EMBL/GenBank/DDBJ databases">
        <authorList>
            <person name="Palmer J.M."/>
        </authorList>
    </citation>
    <scope>NUCLEOTIDE SEQUENCE [LARGE SCALE GENOMIC DNA]</scope>
    <source>
        <strain evidence="11 12">DSM 7382</strain>
    </source>
</reference>
<evidence type="ECO:0000256" key="3">
    <source>
        <dbReference type="ARBA" id="ARBA00010040"/>
    </source>
</evidence>
<dbReference type="GO" id="GO:0004252">
    <property type="term" value="F:serine-type endopeptidase activity"/>
    <property type="evidence" value="ECO:0007669"/>
    <property type="project" value="TreeGrafter"/>
</dbReference>
<dbReference type="AlphaFoldDB" id="A0AAW0FYR6"/>
<gene>
    <name evidence="11" type="ORF">QCA50_012414</name>
</gene>
<feature type="domain" description="Peptidase S9 prolyl oligopeptidase catalytic" evidence="9">
    <location>
        <begin position="501"/>
        <end position="714"/>
    </location>
</feature>
<dbReference type="Pfam" id="PF19283">
    <property type="entry name" value="APEH_N"/>
    <property type="match status" value="1"/>
</dbReference>
<dbReference type="GO" id="GO:0005737">
    <property type="term" value="C:cytoplasm"/>
    <property type="evidence" value="ECO:0007669"/>
    <property type="project" value="UniProtKB-SubCell"/>
</dbReference>
<comment type="caution">
    <text evidence="11">The sequence shown here is derived from an EMBL/GenBank/DDBJ whole genome shotgun (WGS) entry which is preliminary data.</text>
</comment>
<comment type="similarity">
    <text evidence="3">Belongs to the peptidase S9C family.</text>
</comment>
<comment type="catalytic activity">
    <reaction evidence="1">
        <text>Cleavage of an N-acetyl or N-formyl amino acid from the N-terminus of a polypeptide.</text>
        <dbReference type="EC" id="3.4.19.1"/>
    </reaction>
</comment>
<evidence type="ECO:0000256" key="6">
    <source>
        <dbReference type="ARBA" id="ARBA00022490"/>
    </source>
</evidence>